<sequence length="421" mass="48126">MKIYNLFPRLAGPLDRWQPHLERAAAMGFDWIFVNPIQKTGKSGSLYSIADYFQIDPRLLAPKSSAAPEEQLRHTVAVAERLGLRLMIDLVINHCAYDSPLVTTHPEWFVKDGEHIAHPSCMQDGQEVVWRDLARFDHGHTRDPEGLYGYCLKIVRYLVGLGFQGLRCDAAYQLPAAFWRRLIEDTRKFAPEVVFVAETLGCSPDQTKATARAGFDFIFNSSKWWDFSSPWLLEQYHLTRETVPSISFPESHDTPRLFAETNGNLAAMKQRYLFAALFSAGVMMPMGFEFGFRKRLNVVDTRPSDWEPAHIDLTGYIRDVNGIKSRYAVFHEESITEVLNYPANPAILLLWKAASRNHGEALIILNKDPWQRQQFVAKDLYELVQSRAPLVDVSPEWPLEYLPTPFEYELTPGMGRVLVSC</sequence>
<feature type="domain" description="Glycosyl hydrolase family 13 catalytic" evidence="1">
    <location>
        <begin position="5"/>
        <end position="318"/>
    </location>
</feature>
<protein>
    <submittedName>
        <fullName evidence="2">Starch synthase (Maltosyl-transferring)</fullName>
    </submittedName>
</protein>
<dbReference type="Proteomes" id="UP001497493">
    <property type="component" value="Chromosome"/>
</dbReference>
<keyword evidence="3" id="KW-1185">Reference proteome</keyword>
<reference evidence="2 3" key="1">
    <citation type="submission" date="2024-04" db="EMBL/GenBank/DDBJ databases">
        <authorList>
            <person name="Cremers G."/>
        </authorList>
    </citation>
    <scope>NUCLEOTIDE SEQUENCE [LARGE SCALE GENOMIC DNA]</scope>
    <source>
        <strain evidence="2">MeCH1-AG</strain>
    </source>
</reference>
<evidence type="ECO:0000313" key="2">
    <source>
        <dbReference type="EMBL" id="CAL1239318.1"/>
    </source>
</evidence>
<dbReference type="PANTHER" id="PTHR47786:SF2">
    <property type="entry name" value="GLYCOSYL HYDROLASE FAMILY 13 CATALYTIC DOMAIN-CONTAINING PROTEIN"/>
    <property type="match status" value="1"/>
</dbReference>
<dbReference type="SMART" id="SM00642">
    <property type="entry name" value="Aamy"/>
    <property type="match status" value="1"/>
</dbReference>
<dbReference type="InterPro" id="IPR006047">
    <property type="entry name" value="GH13_cat_dom"/>
</dbReference>
<dbReference type="SUPFAM" id="SSF51445">
    <property type="entry name" value="(Trans)glycosidases"/>
    <property type="match status" value="1"/>
</dbReference>
<dbReference type="InterPro" id="IPR017853">
    <property type="entry name" value="GH"/>
</dbReference>
<dbReference type="InterPro" id="IPR032792">
    <property type="entry name" value="AGL_glucanoTrfase"/>
</dbReference>
<name>A0ABM9NFD2_9GAMM</name>
<dbReference type="PANTHER" id="PTHR47786">
    <property type="entry name" value="ALPHA-1,4-GLUCAN:MALTOSE-1-PHOSPHATE MALTOSYLTRANSFERASE"/>
    <property type="match status" value="1"/>
</dbReference>
<dbReference type="EMBL" id="OZ026884">
    <property type="protein sequence ID" value="CAL1239318.1"/>
    <property type="molecule type" value="Genomic_DNA"/>
</dbReference>
<dbReference type="Pfam" id="PF14701">
    <property type="entry name" value="hDGE_amylase"/>
    <property type="match status" value="1"/>
</dbReference>
<dbReference type="Gene3D" id="3.20.20.80">
    <property type="entry name" value="Glycosidases"/>
    <property type="match status" value="1"/>
</dbReference>
<organism evidence="2 3">
    <name type="scientific">Candidatus Methylocalor cossyra</name>
    <dbReference type="NCBI Taxonomy" id="3108543"/>
    <lineage>
        <taxon>Bacteria</taxon>
        <taxon>Pseudomonadati</taxon>
        <taxon>Pseudomonadota</taxon>
        <taxon>Gammaproteobacteria</taxon>
        <taxon>Methylococcales</taxon>
        <taxon>Methylococcaceae</taxon>
        <taxon>Candidatus Methylocalor</taxon>
    </lineage>
</organism>
<gene>
    <name evidence="2" type="ORF">MECH1_V1_0542</name>
</gene>
<evidence type="ECO:0000313" key="3">
    <source>
        <dbReference type="Proteomes" id="UP001497493"/>
    </source>
</evidence>
<evidence type="ECO:0000259" key="1">
    <source>
        <dbReference type="SMART" id="SM00642"/>
    </source>
</evidence>
<proteinExistence type="predicted"/>
<dbReference type="RefSeq" id="WP_348758888.1">
    <property type="nucleotide sequence ID" value="NZ_OZ026884.1"/>
</dbReference>
<accession>A0ABM9NFD2</accession>